<dbReference type="InterPro" id="IPR012902">
    <property type="entry name" value="N_methyl_site"/>
</dbReference>
<dbReference type="GO" id="GO:0043683">
    <property type="term" value="P:type IV pilus assembly"/>
    <property type="evidence" value="ECO:0007669"/>
    <property type="project" value="InterPro"/>
</dbReference>
<keyword evidence="1" id="KW-1133">Transmembrane helix</keyword>
<evidence type="ECO:0000313" key="2">
    <source>
        <dbReference type="EMBL" id="PWN57219.1"/>
    </source>
</evidence>
<dbReference type="AlphaFoldDB" id="A0A363UP92"/>
<dbReference type="InterPro" id="IPR032092">
    <property type="entry name" value="PilW"/>
</dbReference>
<dbReference type="OrthoDB" id="5296662at2"/>
<name>A0A363UP92_9GAMM</name>
<reference evidence="2 3" key="1">
    <citation type="submission" date="2018-05" db="EMBL/GenBank/DDBJ databases">
        <title>Abyssibacter profundi OUC007T gen. nov., sp. nov, a marine bacterium isolated from seawater of the Mariana Trench.</title>
        <authorList>
            <person name="Zhou S."/>
        </authorList>
    </citation>
    <scope>NUCLEOTIDE SEQUENCE [LARGE SCALE GENOMIC DNA]</scope>
    <source>
        <strain evidence="2 3">OUC007</strain>
    </source>
</reference>
<keyword evidence="1" id="KW-0472">Membrane</keyword>
<accession>A0A363UP92</accession>
<dbReference type="Proteomes" id="UP000251800">
    <property type="component" value="Unassembled WGS sequence"/>
</dbReference>
<dbReference type="RefSeq" id="WP_109719299.1">
    <property type="nucleotide sequence ID" value="NZ_QEQK01000003.1"/>
</dbReference>
<proteinExistence type="predicted"/>
<evidence type="ECO:0000313" key="3">
    <source>
        <dbReference type="Proteomes" id="UP000251800"/>
    </source>
</evidence>
<comment type="caution">
    <text evidence="2">The sequence shown here is derived from an EMBL/GenBank/DDBJ whole genome shotgun (WGS) entry which is preliminary data.</text>
</comment>
<feature type="transmembrane region" description="Helical" evidence="1">
    <location>
        <begin position="12"/>
        <end position="30"/>
    </location>
</feature>
<organism evidence="2 3">
    <name type="scientific">Abyssibacter profundi</name>
    <dbReference type="NCBI Taxonomy" id="2182787"/>
    <lineage>
        <taxon>Bacteria</taxon>
        <taxon>Pseudomonadati</taxon>
        <taxon>Pseudomonadota</taxon>
        <taxon>Gammaproteobacteria</taxon>
        <taxon>Chromatiales</taxon>
        <taxon>Oceanococcaceae</taxon>
        <taxon>Abyssibacter</taxon>
    </lineage>
</organism>
<protein>
    <recommendedName>
        <fullName evidence="4">Pilus assembly protein PilW</fullName>
    </recommendedName>
</protein>
<dbReference type="Pfam" id="PF07963">
    <property type="entry name" value="N_methyl"/>
    <property type="match status" value="1"/>
</dbReference>
<sequence length="284" mass="29682">MKQQGISIIEIMVSLALGSILALGVIQIFAGSQASNDIIMGEARLTENSRFAVDTVATTLRMTGHRSTPEDLPSLIFGATNPAVTASDGDDEALDTASPRSVEVTMGGADTTLDAVKANADTITVQYQGLDDDSVLNCLGQTVAAETVSVDTFFVAEGATVAATSTEAAQARASRLALYCSATLIDASGVAAAPTTLAIANDVMNLQIELGDDSDGDGAADRFVSPSTAGLNMEDVVSVRMTITMYGARPLSLLDRLDADADTVVERELRRQFVRTISLRNLLS</sequence>
<gene>
    <name evidence="2" type="ORF">DEH80_03815</name>
</gene>
<keyword evidence="1" id="KW-0812">Transmembrane</keyword>
<evidence type="ECO:0008006" key="4">
    <source>
        <dbReference type="Google" id="ProtNLM"/>
    </source>
</evidence>
<keyword evidence="3" id="KW-1185">Reference proteome</keyword>
<evidence type="ECO:0000256" key="1">
    <source>
        <dbReference type="SAM" id="Phobius"/>
    </source>
</evidence>
<dbReference type="EMBL" id="QEQK01000003">
    <property type="protein sequence ID" value="PWN57219.1"/>
    <property type="molecule type" value="Genomic_DNA"/>
</dbReference>
<dbReference type="Pfam" id="PF16074">
    <property type="entry name" value="PilW"/>
    <property type="match status" value="1"/>
</dbReference>